<organism evidence="6 7">
    <name type="scientific">Fluviicola chungangensis</name>
    <dbReference type="NCBI Taxonomy" id="2597671"/>
    <lineage>
        <taxon>Bacteria</taxon>
        <taxon>Pseudomonadati</taxon>
        <taxon>Bacteroidota</taxon>
        <taxon>Flavobacteriia</taxon>
        <taxon>Flavobacteriales</taxon>
        <taxon>Crocinitomicaceae</taxon>
        <taxon>Fluviicola</taxon>
    </lineage>
</organism>
<comment type="similarity">
    <text evidence="3">Belongs to the RimP family.</text>
</comment>
<dbReference type="RefSeq" id="WP_144332372.1">
    <property type="nucleotide sequence ID" value="NZ_VLPL01000003.1"/>
</dbReference>
<keyword evidence="1 3" id="KW-0963">Cytoplasm</keyword>
<dbReference type="PANTHER" id="PTHR33867:SF1">
    <property type="entry name" value="RIBOSOME MATURATION FACTOR RIMP"/>
    <property type="match status" value="1"/>
</dbReference>
<dbReference type="GO" id="GO:0006412">
    <property type="term" value="P:translation"/>
    <property type="evidence" value="ECO:0007669"/>
    <property type="project" value="TreeGrafter"/>
</dbReference>
<comment type="caution">
    <text evidence="6">The sequence shown here is derived from an EMBL/GenBank/DDBJ whole genome shotgun (WGS) entry which is preliminary data.</text>
</comment>
<dbReference type="SUPFAM" id="SSF75420">
    <property type="entry name" value="YhbC-like, N-terminal domain"/>
    <property type="match status" value="1"/>
</dbReference>
<dbReference type="GO" id="GO:0005829">
    <property type="term" value="C:cytosol"/>
    <property type="evidence" value="ECO:0007669"/>
    <property type="project" value="TreeGrafter"/>
</dbReference>
<reference evidence="6 7" key="1">
    <citation type="submission" date="2019-07" db="EMBL/GenBank/DDBJ databases">
        <authorList>
            <person name="Huq M.A."/>
        </authorList>
    </citation>
    <scope>NUCLEOTIDE SEQUENCE [LARGE SCALE GENOMIC DNA]</scope>
    <source>
        <strain evidence="6 7">MAH-3</strain>
    </source>
</reference>
<evidence type="ECO:0000259" key="5">
    <source>
        <dbReference type="Pfam" id="PF17384"/>
    </source>
</evidence>
<dbReference type="EMBL" id="VLPL01000003">
    <property type="protein sequence ID" value="TSJ45415.1"/>
    <property type="molecule type" value="Genomic_DNA"/>
</dbReference>
<dbReference type="Pfam" id="PF02576">
    <property type="entry name" value="RimP_N"/>
    <property type="match status" value="1"/>
</dbReference>
<proteinExistence type="inferred from homology"/>
<dbReference type="InterPro" id="IPR035956">
    <property type="entry name" value="RimP_N_sf"/>
</dbReference>
<keyword evidence="2 3" id="KW-0690">Ribosome biogenesis</keyword>
<dbReference type="InterPro" id="IPR028989">
    <property type="entry name" value="RimP_N"/>
</dbReference>
<dbReference type="HAMAP" id="MF_01077">
    <property type="entry name" value="RimP"/>
    <property type="match status" value="1"/>
</dbReference>
<evidence type="ECO:0000256" key="3">
    <source>
        <dbReference type="HAMAP-Rule" id="MF_01077"/>
    </source>
</evidence>
<evidence type="ECO:0000313" key="6">
    <source>
        <dbReference type="EMBL" id="TSJ45415.1"/>
    </source>
</evidence>
<comment type="subcellular location">
    <subcellularLocation>
        <location evidence="3">Cytoplasm</location>
    </subcellularLocation>
</comment>
<dbReference type="PANTHER" id="PTHR33867">
    <property type="entry name" value="RIBOSOME MATURATION FACTOR RIMP"/>
    <property type="match status" value="1"/>
</dbReference>
<dbReference type="Proteomes" id="UP000316008">
    <property type="component" value="Unassembled WGS sequence"/>
</dbReference>
<evidence type="ECO:0000256" key="2">
    <source>
        <dbReference type="ARBA" id="ARBA00022517"/>
    </source>
</evidence>
<evidence type="ECO:0000259" key="4">
    <source>
        <dbReference type="Pfam" id="PF02576"/>
    </source>
</evidence>
<dbReference type="GO" id="GO:0000028">
    <property type="term" value="P:ribosomal small subunit assembly"/>
    <property type="evidence" value="ECO:0007669"/>
    <property type="project" value="TreeGrafter"/>
</dbReference>
<dbReference type="NCBIfam" id="NF002531">
    <property type="entry name" value="PRK02001.1"/>
    <property type="match status" value="1"/>
</dbReference>
<feature type="domain" description="Ribosome maturation factor RimP N-terminal" evidence="4">
    <location>
        <begin position="12"/>
        <end position="79"/>
    </location>
</feature>
<sequence length="158" mass="18000">MISKQKVRELAEERIKDRDERLFIVELTISASNVIRLELDKTEGNVSIEDCMSVSRNIEHNLDREDADFELHVSSAGLDKPLRVHAQYVKNIGRDLDVKLKSKEKVTGKLISVDEAGIVLEREEKQAIEGKKKKELVVIENKIAFSDINEAKIVISFK</sequence>
<gene>
    <name evidence="3 6" type="primary">rimP</name>
    <name evidence="6" type="ORF">FO442_06585</name>
</gene>
<dbReference type="InterPro" id="IPR003728">
    <property type="entry name" value="Ribosome_maturation_RimP"/>
</dbReference>
<dbReference type="Pfam" id="PF17384">
    <property type="entry name" value="DUF150_C"/>
    <property type="match status" value="1"/>
</dbReference>
<dbReference type="CDD" id="cd01734">
    <property type="entry name" value="YlxS_C"/>
    <property type="match status" value="1"/>
</dbReference>
<dbReference type="AlphaFoldDB" id="A0A556MZT8"/>
<protein>
    <recommendedName>
        <fullName evidence="3">Ribosome maturation factor RimP</fullName>
    </recommendedName>
</protein>
<comment type="function">
    <text evidence="3">Required for maturation of 30S ribosomal subunits.</text>
</comment>
<name>A0A556MZT8_9FLAO</name>
<dbReference type="Gene3D" id="3.30.300.70">
    <property type="entry name" value="RimP-like superfamily, N-terminal"/>
    <property type="match status" value="1"/>
</dbReference>
<evidence type="ECO:0000256" key="1">
    <source>
        <dbReference type="ARBA" id="ARBA00022490"/>
    </source>
</evidence>
<feature type="domain" description="Ribosome maturation factor RimP C-terminal" evidence="5">
    <location>
        <begin position="82"/>
        <end position="157"/>
    </location>
</feature>
<accession>A0A556MZT8</accession>
<dbReference type="InterPro" id="IPR028998">
    <property type="entry name" value="RimP_C"/>
</dbReference>
<keyword evidence="7" id="KW-1185">Reference proteome</keyword>
<dbReference type="OrthoDB" id="9789702at2"/>
<evidence type="ECO:0000313" key="7">
    <source>
        <dbReference type="Proteomes" id="UP000316008"/>
    </source>
</evidence>